<dbReference type="EMBL" id="JACHHN010000002">
    <property type="protein sequence ID" value="MBB5190767.1"/>
    <property type="molecule type" value="Genomic_DNA"/>
</dbReference>
<proteinExistence type="inferred from homology"/>
<dbReference type="GO" id="GO:0005886">
    <property type="term" value="C:plasma membrane"/>
    <property type="evidence" value="ECO:0007669"/>
    <property type="project" value="UniProtKB-SubCell"/>
</dbReference>
<dbReference type="PROSITE" id="PS50928">
    <property type="entry name" value="ABC_TM1"/>
    <property type="match status" value="1"/>
</dbReference>
<evidence type="ECO:0000313" key="9">
    <source>
        <dbReference type="EMBL" id="MBB5190767.1"/>
    </source>
</evidence>
<keyword evidence="3" id="KW-1003">Cell membrane</keyword>
<dbReference type="GO" id="GO:0010438">
    <property type="term" value="P:cellular response to sulfur starvation"/>
    <property type="evidence" value="ECO:0007669"/>
    <property type="project" value="TreeGrafter"/>
</dbReference>
<sequence>MSLSLPLPVRALPWRRLINHPGFLLVAPALLLAAWQTACNSGAVSPQLLVPPVQVWRTALALISSGELWQNLSASLYRLFTGFVAGTVGGLVFGALLGTKPRFVVWFGPTFNLLRQVPGIALVPALILLFGVGETFKIVVVGKAVFFSVALATGESIRAVSGRWSEVGELYRLSHWQRLRYITLPASLAPVLTGMRIGLNRAWMVLVATELIASESGLGQMMEMARQMFQMDVVMVGIVLTGVIGFALDRGLRVIQRALLRRQGANA</sequence>
<gene>
    <name evidence="9" type="ORF">HNQ50_001489</name>
</gene>
<evidence type="ECO:0000256" key="3">
    <source>
        <dbReference type="ARBA" id="ARBA00022475"/>
    </source>
</evidence>
<evidence type="ECO:0000259" key="8">
    <source>
        <dbReference type="PROSITE" id="PS50928"/>
    </source>
</evidence>
<feature type="transmembrane region" description="Helical" evidence="7">
    <location>
        <begin position="76"/>
        <end position="99"/>
    </location>
</feature>
<comment type="caution">
    <text evidence="9">The sequence shown here is derived from an EMBL/GenBank/DDBJ whole genome shotgun (WGS) entry which is preliminary data.</text>
</comment>
<dbReference type="PANTHER" id="PTHR30151">
    <property type="entry name" value="ALKANE SULFONATE ABC TRANSPORTER-RELATED, MEMBRANE SUBUNIT"/>
    <property type="match status" value="1"/>
</dbReference>
<keyword evidence="5 7" id="KW-1133">Transmembrane helix</keyword>
<dbReference type="InterPro" id="IPR000515">
    <property type="entry name" value="MetI-like"/>
</dbReference>
<evidence type="ECO:0000256" key="7">
    <source>
        <dbReference type="RuleBase" id="RU363032"/>
    </source>
</evidence>
<feature type="transmembrane region" description="Helical" evidence="7">
    <location>
        <begin position="111"/>
        <end position="132"/>
    </location>
</feature>
<reference evidence="9 10" key="1">
    <citation type="submission" date="2020-08" db="EMBL/GenBank/DDBJ databases">
        <title>Genomic Encyclopedia of Type Strains, Phase IV (KMG-IV): sequencing the most valuable type-strain genomes for metagenomic binning, comparative biology and taxonomic classification.</title>
        <authorList>
            <person name="Goeker M."/>
        </authorList>
    </citation>
    <scope>NUCLEOTIDE SEQUENCE [LARGE SCALE GENOMIC DNA]</scope>
    <source>
        <strain evidence="9 10">DSM 18233</strain>
    </source>
</reference>
<dbReference type="GO" id="GO:0055085">
    <property type="term" value="P:transmembrane transport"/>
    <property type="evidence" value="ECO:0007669"/>
    <property type="project" value="InterPro"/>
</dbReference>
<accession>A0A840RCS6</accession>
<dbReference type="PANTHER" id="PTHR30151:SF25">
    <property type="entry name" value="TAURINE TRANSPORT SYSTEM PERMEASE PROTEIN TAUC"/>
    <property type="match status" value="1"/>
</dbReference>
<evidence type="ECO:0000256" key="5">
    <source>
        <dbReference type="ARBA" id="ARBA00022989"/>
    </source>
</evidence>
<evidence type="ECO:0000256" key="6">
    <source>
        <dbReference type="ARBA" id="ARBA00023136"/>
    </source>
</evidence>
<dbReference type="AlphaFoldDB" id="A0A840RCS6"/>
<name>A0A840RCS6_9NEIS</name>
<feature type="domain" description="ABC transmembrane type-1" evidence="8">
    <location>
        <begin position="72"/>
        <end position="252"/>
    </location>
</feature>
<dbReference type="RefSeq" id="WP_221303038.1">
    <property type="nucleotide sequence ID" value="NZ_JACHHN010000002.1"/>
</dbReference>
<keyword evidence="4 7" id="KW-0812">Transmembrane</keyword>
<organism evidence="9 10">
    <name type="scientific">Silvimonas terrae</name>
    <dbReference type="NCBI Taxonomy" id="300266"/>
    <lineage>
        <taxon>Bacteria</taxon>
        <taxon>Pseudomonadati</taxon>
        <taxon>Pseudomonadota</taxon>
        <taxon>Betaproteobacteria</taxon>
        <taxon>Neisseriales</taxon>
        <taxon>Chitinibacteraceae</taxon>
        <taxon>Silvimonas</taxon>
    </lineage>
</organism>
<keyword evidence="2 7" id="KW-0813">Transport</keyword>
<keyword evidence="10" id="KW-1185">Reference proteome</keyword>
<comment type="subcellular location">
    <subcellularLocation>
        <location evidence="1 7">Cell membrane</location>
        <topology evidence="1 7">Multi-pass membrane protein</topology>
    </subcellularLocation>
</comment>
<evidence type="ECO:0000256" key="1">
    <source>
        <dbReference type="ARBA" id="ARBA00004651"/>
    </source>
</evidence>
<evidence type="ECO:0000256" key="2">
    <source>
        <dbReference type="ARBA" id="ARBA00022448"/>
    </source>
</evidence>
<evidence type="ECO:0000256" key="4">
    <source>
        <dbReference type="ARBA" id="ARBA00022692"/>
    </source>
</evidence>
<evidence type="ECO:0000313" key="10">
    <source>
        <dbReference type="Proteomes" id="UP000543030"/>
    </source>
</evidence>
<protein>
    <submittedName>
        <fullName evidence="9">Sulfonate transport system permease protein</fullName>
    </submittedName>
</protein>
<feature type="transmembrane region" description="Helical" evidence="7">
    <location>
        <begin position="228"/>
        <end position="248"/>
    </location>
</feature>
<keyword evidence="6 7" id="KW-0472">Membrane</keyword>
<dbReference type="Proteomes" id="UP000543030">
    <property type="component" value="Unassembled WGS sequence"/>
</dbReference>
<dbReference type="Gene3D" id="1.10.3720.10">
    <property type="entry name" value="MetI-like"/>
    <property type="match status" value="1"/>
</dbReference>
<dbReference type="Pfam" id="PF00528">
    <property type="entry name" value="BPD_transp_1"/>
    <property type="match status" value="1"/>
</dbReference>
<dbReference type="SUPFAM" id="SSF161098">
    <property type="entry name" value="MetI-like"/>
    <property type="match status" value="1"/>
</dbReference>
<dbReference type="CDD" id="cd06261">
    <property type="entry name" value="TM_PBP2"/>
    <property type="match status" value="1"/>
</dbReference>
<comment type="similarity">
    <text evidence="7">Belongs to the binding-protein-dependent transport system permease family.</text>
</comment>
<dbReference type="InterPro" id="IPR035906">
    <property type="entry name" value="MetI-like_sf"/>
</dbReference>